<evidence type="ECO:0000313" key="10">
    <source>
        <dbReference type="EnsemblPlants" id="ONIVA09G07120.1"/>
    </source>
</evidence>
<evidence type="ECO:0000256" key="6">
    <source>
        <dbReference type="ARBA" id="ARBA00024338"/>
    </source>
</evidence>
<feature type="transmembrane region" description="Helical" evidence="8">
    <location>
        <begin position="324"/>
        <end position="342"/>
    </location>
</feature>
<dbReference type="STRING" id="4536.A0A0E0IIJ5"/>
<comment type="subcellular location">
    <subcellularLocation>
        <location evidence="1">Membrane</location>
        <topology evidence="1">Multi-pass membrane protein</topology>
    </subcellularLocation>
</comment>
<dbReference type="PANTHER" id="PTHR23505">
    <property type="entry name" value="SPINSTER"/>
    <property type="match status" value="1"/>
</dbReference>
<feature type="transmembrane region" description="Helical" evidence="8">
    <location>
        <begin position="1055"/>
        <end position="1073"/>
    </location>
</feature>
<feature type="transmembrane region" description="Helical" evidence="8">
    <location>
        <begin position="1164"/>
        <end position="1185"/>
    </location>
</feature>
<dbReference type="EnsemblPlants" id="ONIVA09G07120.1">
    <property type="protein sequence ID" value="ONIVA09G07120.1"/>
    <property type="gene ID" value="ONIVA09G07120"/>
</dbReference>
<keyword evidence="4 8" id="KW-1133">Transmembrane helix</keyword>
<dbReference type="eggNOG" id="KOG1330">
    <property type="taxonomic scope" value="Eukaryota"/>
</dbReference>
<feature type="transmembrane region" description="Helical" evidence="8">
    <location>
        <begin position="847"/>
        <end position="864"/>
    </location>
</feature>
<keyword evidence="5 8" id="KW-0472">Membrane</keyword>
<feature type="transmembrane region" description="Helical" evidence="8">
    <location>
        <begin position="1024"/>
        <end position="1043"/>
    </location>
</feature>
<feature type="transmembrane region" description="Helical" evidence="8">
    <location>
        <begin position="676"/>
        <end position="698"/>
    </location>
</feature>
<feature type="transmembrane region" description="Helical" evidence="8">
    <location>
        <begin position="1119"/>
        <end position="1144"/>
    </location>
</feature>
<feature type="transmembrane region" description="Helical" evidence="8">
    <location>
        <begin position="131"/>
        <end position="151"/>
    </location>
</feature>
<dbReference type="FunFam" id="1.20.1250.20:FF:000520">
    <property type="entry name" value="Major facilitator superfamily protein"/>
    <property type="match status" value="3"/>
</dbReference>
<proteinExistence type="inferred from homology"/>
<feature type="transmembrane region" description="Helical" evidence="8">
    <location>
        <begin position="76"/>
        <end position="95"/>
    </location>
</feature>
<feature type="domain" description="Major facilitator superfamily (MFS) profile" evidence="9">
    <location>
        <begin position="551"/>
        <end position="1143"/>
    </location>
</feature>
<dbReference type="PANTHER" id="PTHR23505:SF52">
    <property type="entry name" value="MAJOR FACILITATOR SUPERFAMILY PROTEIN"/>
    <property type="match status" value="1"/>
</dbReference>
<feature type="region of interest" description="Disordered" evidence="7">
    <location>
        <begin position="1363"/>
        <end position="1383"/>
    </location>
</feature>
<dbReference type="InterPro" id="IPR044770">
    <property type="entry name" value="MFS_spinster-like"/>
</dbReference>
<dbReference type="SUPFAM" id="SSF103473">
    <property type="entry name" value="MFS general substrate transporter"/>
    <property type="match status" value="3"/>
</dbReference>
<dbReference type="GO" id="GO:0016020">
    <property type="term" value="C:membrane"/>
    <property type="evidence" value="ECO:0007669"/>
    <property type="project" value="UniProtKB-SubCell"/>
</dbReference>
<keyword evidence="11" id="KW-1185">Reference proteome</keyword>
<organism evidence="10">
    <name type="scientific">Oryza nivara</name>
    <name type="common">Indian wild rice</name>
    <name type="synonym">Oryza sativa f. spontanea</name>
    <dbReference type="NCBI Taxonomy" id="4536"/>
    <lineage>
        <taxon>Eukaryota</taxon>
        <taxon>Viridiplantae</taxon>
        <taxon>Streptophyta</taxon>
        <taxon>Embryophyta</taxon>
        <taxon>Tracheophyta</taxon>
        <taxon>Spermatophyta</taxon>
        <taxon>Magnoliopsida</taxon>
        <taxon>Liliopsida</taxon>
        <taxon>Poales</taxon>
        <taxon>Poaceae</taxon>
        <taxon>BOP clade</taxon>
        <taxon>Oryzoideae</taxon>
        <taxon>Oryzeae</taxon>
        <taxon>Oryzinae</taxon>
        <taxon>Oryza</taxon>
    </lineage>
</organism>
<feature type="transmembrane region" description="Helical" evidence="8">
    <location>
        <begin position="808"/>
        <end position="826"/>
    </location>
</feature>
<feature type="transmembrane region" description="Helical" evidence="8">
    <location>
        <begin position="775"/>
        <end position="796"/>
    </location>
</feature>
<feature type="transmembrane region" description="Helical" evidence="8">
    <location>
        <begin position="1205"/>
        <end position="1224"/>
    </location>
</feature>
<accession>A0A0E0IIJ5</accession>
<dbReference type="Gene3D" id="1.20.1250.20">
    <property type="entry name" value="MFS general substrate transporter like domains"/>
    <property type="match status" value="4"/>
</dbReference>
<evidence type="ECO:0000256" key="4">
    <source>
        <dbReference type="ARBA" id="ARBA00022989"/>
    </source>
</evidence>
<feature type="transmembrane region" description="Helical" evidence="8">
    <location>
        <begin position="295"/>
        <end position="317"/>
    </location>
</feature>
<dbReference type="PROSITE" id="PS50850">
    <property type="entry name" value="MFS"/>
    <property type="match status" value="1"/>
</dbReference>
<dbReference type="Pfam" id="PF07690">
    <property type="entry name" value="MFS_1"/>
    <property type="match status" value="3"/>
</dbReference>
<feature type="transmembrane region" description="Helical" evidence="8">
    <location>
        <begin position="1085"/>
        <end position="1107"/>
    </location>
</feature>
<name>A0A0E0IIJ5_ORYNI</name>
<evidence type="ECO:0000256" key="3">
    <source>
        <dbReference type="ARBA" id="ARBA00022692"/>
    </source>
</evidence>
<dbReference type="InterPro" id="IPR011701">
    <property type="entry name" value="MFS"/>
</dbReference>
<keyword evidence="2" id="KW-0813">Transport</keyword>
<feature type="transmembrane region" description="Helical" evidence="8">
    <location>
        <begin position="1268"/>
        <end position="1284"/>
    </location>
</feature>
<dbReference type="InterPro" id="IPR036259">
    <property type="entry name" value="MFS_trans_sf"/>
</dbReference>
<feature type="transmembrane region" description="Helical" evidence="8">
    <location>
        <begin position="617"/>
        <end position="639"/>
    </location>
</feature>
<feature type="transmembrane region" description="Helical" evidence="8">
    <location>
        <begin position="413"/>
        <end position="436"/>
    </location>
</feature>
<evidence type="ECO:0000313" key="11">
    <source>
        <dbReference type="Proteomes" id="UP000006591"/>
    </source>
</evidence>
<feature type="transmembrane region" description="Helical" evidence="8">
    <location>
        <begin position="263"/>
        <end position="283"/>
    </location>
</feature>
<keyword evidence="3 8" id="KW-0812">Transmembrane</keyword>
<dbReference type="GO" id="GO:0022857">
    <property type="term" value="F:transmembrane transporter activity"/>
    <property type="evidence" value="ECO:0007669"/>
    <property type="project" value="InterPro"/>
</dbReference>
<evidence type="ECO:0000256" key="2">
    <source>
        <dbReference type="ARBA" id="ARBA00022448"/>
    </source>
</evidence>
<evidence type="ECO:0000259" key="9">
    <source>
        <dbReference type="PROSITE" id="PS50850"/>
    </source>
</evidence>
<protein>
    <recommendedName>
        <fullName evidence="9">Major facilitator superfamily (MFS) profile domain-containing protein</fullName>
    </recommendedName>
</protein>
<dbReference type="Proteomes" id="UP000006591">
    <property type="component" value="Chromosome 9"/>
</dbReference>
<evidence type="ECO:0000256" key="1">
    <source>
        <dbReference type="ARBA" id="ARBA00004141"/>
    </source>
</evidence>
<feature type="transmembrane region" description="Helical" evidence="8">
    <location>
        <begin position="163"/>
        <end position="183"/>
    </location>
</feature>
<comment type="similarity">
    <text evidence="6">Belongs to the major facilitator superfamily. Spinster (TC 2.A.1.49) family.</text>
</comment>
<feature type="transmembrane region" description="Helical" evidence="8">
    <location>
        <begin position="1245"/>
        <end position="1262"/>
    </location>
</feature>
<feature type="transmembrane region" description="Helical" evidence="8">
    <location>
        <begin position="870"/>
        <end position="889"/>
    </location>
</feature>
<evidence type="ECO:0000256" key="5">
    <source>
        <dbReference type="ARBA" id="ARBA00023136"/>
    </source>
</evidence>
<evidence type="ECO:0000256" key="8">
    <source>
        <dbReference type="SAM" id="Phobius"/>
    </source>
</evidence>
<feature type="transmembrane region" description="Helical" evidence="8">
    <location>
        <begin position="645"/>
        <end position="664"/>
    </location>
</feature>
<feature type="transmembrane region" description="Helical" evidence="8">
    <location>
        <begin position="710"/>
        <end position="730"/>
    </location>
</feature>
<reference evidence="10" key="1">
    <citation type="submission" date="2015-04" db="UniProtKB">
        <authorList>
            <consortium name="EnsemblPlants"/>
        </authorList>
    </citation>
    <scope>IDENTIFICATION</scope>
    <source>
        <strain evidence="10">SL10</strain>
    </source>
</reference>
<evidence type="ECO:0000256" key="7">
    <source>
        <dbReference type="SAM" id="MobiDB-lite"/>
    </source>
</evidence>
<sequence>MAAAEAEAGRRTLALVNMAAIMERADEALLPAVYREVGAALHATPMGLGALTLCRSFVQAACYPLAAYAAVRYNRAHVVAAGAFLWAAATFLVAVSDTFAQYNFDALVTPAIQSLVADCSDDTTRGSAFGWLQLTGNIGSVIGGLFSLMLASTTIMGVAGWRVAFHIVALISVIVGALVRLFAVDPHFCSNIQDDGGGDQLPPRKSPLEEMKDLVVEARAVVRIPSFQIIVAQGVTGSFPWSALSFAPMWLELMGFTHEMTGLLTTSFALASSLGGLLGGKMGDRLAVRYPDSGRIVLSQISSASAIPLAALLLLALPDDSSSGFLHGFVMFIMGLSISWNGPATNNPIFAEIVPERSRTSIYALDRSFESVLASFAPPIVGFLAEHAYGYNPVSYGAGSSSDRENATALAKALYTAIAIPMLLCCFIYSLLYGTYPRDRERARMDTLIASELQQIELERCHRAGIGRRSKDGTVIDVEYGEEESGDVVDDDDDEKALMRYHVEQSGSVGRKQITRPERERERFLTGEDDGGVGMTAQQPEVDVERERRRTLVLVNLASIMERADEALLPAVYREVGAALHATPAGLGALTLCRSAVQAACYPVAAYAASRHNRAHVVAAGAFLWAAATFLVAVSGTFLQVAISRGLNGIGLALVIPAVQSLVADSTDDGNRGAAFGWLQLTSSIGSIIGGFSALLLASTTVLGVEGWRVAFHLVAAISVAVGVLVWLFAVDPHFPAGAPGDGGELRRRRRSAWDEARELAGEARAVCRIPTFQIFVAQGVSGSFPWSALSFLSMWLELVGFSHGETAVFTTVFAVATSLGGLLGGKMGDALARRYPDDGRIVLSQISAGSAVPLAAVLLLALPDDPSTGVAHALVLFVMGLIISWNAAATNNPIFAEIVPEKSRTSIYALDRSFESILASFAPPAVGYLSQHVYGFKPSGVGGGGGQPEVDVERERRRTLVLVNLASIMERADEALLPAVYREVGAALHATPAGLGALTLCRSAVQAACYPLAAYSAARHNRAHVIAAGAFLWAAATFLVAVSDTFLQVAISRGLNGIGLALVVPSIQSLVADSTDGGTRGSAFGWLQLASSLGFISGGFVGLLLAQTTVFGIAGWRIAFHLVAIISVFVGILNWFFAVFLTFRQAMLARAIDQSEMIKEAKFVVQIPTFQIFVAEGVSGSFPWSALSFASMWLELIGFSHKDTAFLMTTFWVASSFGGLLGGKMGDFLALRYPNSGRIVLSQISAGSAVPLAAVLLLGLPDDPSKGIAYGIVLFIMGLFISWNGPATNLPICAEIVPEKSRTSIYALDMCFKSVLSSFAPPIVGILAQRVFGYRADDKGKIIPGIESVHVFDSANEVLMPGEEREREIRDSSPEKTTEVRG</sequence>
<reference evidence="10" key="2">
    <citation type="submission" date="2018-04" db="EMBL/GenBank/DDBJ databases">
        <title>OnivRS2 (Oryza nivara Reference Sequence Version 2).</title>
        <authorList>
            <person name="Zhang J."/>
            <person name="Kudrna D."/>
            <person name="Lee S."/>
            <person name="Talag J."/>
            <person name="Rajasekar S."/>
            <person name="Welchert J."/>
            <person name="Hsing Y.-I."/>
            <person name="Wing R.A."/>
        </authorList>
    </citation>
    <scope>NUCLEOTIDE SEQUENCE [LARGE SCALE GENOMIC DNA]</scope>
    <source>
        <strain evidence="10">SL10</strain>
    </source>
</reference>
<dbReference type="InterPro" id="IPR020846">
    <property type="entry name" value="MFS_dom"/>
</dbReference>
<dbReference type="Gramene" id="ONIVA09G07120.1">
    <property type="protein sequence ID" value="ONIVA09G07120.1"/>
    <property type="gene ID" value="ONIVA09G07120"/>
</dbReference>
<dbReference type="CDD" id="cd17328">
    <property type="entry name" value="MFS_spinster_like"/>
    <property type="match status" value="1"/>
</dbReference>